<dbReference type="PANTHER" id="PTHR34385:SF1">
    <property type="entry name" value="PEPTIDOGLYCAN L-ALANYL-D-GLUTAMATE ENDOPEPTIDASE CWLK"/>
    <property type="match status" value="1"/>
</dbReference>
<evidence type="ECO:0000313" key="7">
    <source>
        <dbReference type="Proteomes" id="UP000564629"/>
    </source>
</evidence>
<dbReference type="PANTHER" id="PTHR34385">
    <property type="entry name" value="D-ALANYL-D-ALANINE CARBOXYPEPTIDASE"/>
    <property type="match status" value="1"/>
</dbReference>
<comment type="caution">
    <text evidence="4">The sequence shown here is derived from an EMBL/GenBank/DDBJ whole genome shotgun (WGS) entry which is preliminary data.</text>
</comment>
<evidence type="ECO:0000259" key="3">
    <source>
        <dbReference type="Pfam" id="PF02557"/>
    </source>
</evidence>
<keyword evidence="2" id="KW-0812">Transmembrane</keyword>
<dbReference type="GO" id="GO:0008233">
    <property type="term" value="F:peptidase activity"/>
    <property type="evidence" value="ECO:0007669"/>
    <property type="project" value="InterPro"/>
</dbReference>
<dbReference type="InterPro" id="IPR009045">
    <property type="entry name" value="Zn_M74/Hedgehog-like"/>
</dbReference>
<feature type="domain" description="D-alanyl-D-alanine carboxypeptidase-like core" evidence="3">
    <location>
        <begin position="117"/>
        <end position="192"/>
    </location>
</feature>
<proteinExistence type="predicted"/>
<evidence type="ECO:0000313" key="6">
    <source>
        <dbReference type="Proteomes" id="UP000321723"/>
    </source>
</evidence>
<dbReference type="RefSeq" id="WP_146838778.1">
    <property type="nucleotide sequence ID" value="NZ_BJVQ01000041.1"/>
</dbReference>
<dbReference type="InterPro" id="IPR003709">
    <property type="entry name" value="VanY-like_core_dom"/>
</dbReference>
<dbReference type="InterPro" id="IPR052179">
    <property type="entry name" value="DD-CPase-like"/>
</dbReference>
<gene>
    <name evidence="4" type="ORF">CHO01_26830</name>
    <name evidence="5" type="ORF">HNR08_003235</name>
</gene>
<name>A0A511FGV7_9CELL</name>
<dbReference type="Proteomes" id="UP000321723">
    <property type="component" value="Unassembled WGS sequence"/>
</dbReference>
<dbReference type="Pfam" id="PF02557">
    <property type="entry name" value="VanY"/>
    <property type="match status" value="1"/>
</dbReference>
<feature type="region of interest" description="Disordered" evidence="1">
    <location>
        <begin position="1"/>
        <end position="38"/>
    </location>
</feature>
<sequence>MTTTTSRHGRAEHTPGRAQGRAADRAAGRTDDRAPERSRVARVRGVLLVLLLVLGACAWAALGLDRGAAGAGDVPGAPPGTAAVRPVGTAAGDAPAAGDAHAAGDAPVTGSDPATGLDAELERRFAAAQAAAAAEGVDLTLTSGWRTVEEQQRLVDQAVERYGTPEAYRWVLPPEHSAHVQGLAVDVGPTDGALWLGEHGLEHGLCRTYLNEVWHFEMLPEGATACPEPHADSSWGW</sequence>
<keyword evidence="6" id="KW-1185">Reference proteome</keyword>
<dbReference type="AlphaFoldDB" id="A0A511FGV7"/>
<feature type="compositionally biased region" description="Basic and acidic residues" evidence="1">
    <location>
        <begin position="22"/>
        <end position="38"/>
    </location>
</feature>
<dbReference type="OrthoDB" id="3293184at2"/>
<evidence type="ECO:0000313" key="5">
    <source>
        <dbReference type="EMBL" id="MBB5474499.1"/>
    </source>
</evidence>
<dbReference type="EMBL" id="BJVQ01000041">
    <property type="protein sequence ID" value="GEL47567.1"/>
    <property type="molecule type" value="Genomic_DNA"/>
</dbReference>
<dbReference type="GO" id="GO:0006508">
    <property type="term" value="P:proteolysis"/>
    <property type="evidence" value="ECO:0007669"/>
    <property type="project" value="InterPro"/>
</dbReference>
<evidence type="ECO:0000313" key="4">
    <source>
        <dbReference type="EMBL" id="GEL47567.1"/>
    </source>
</evidence>
<keyword evidence="2" id="KW-1133">Transmembrane helix</keyword>
<keyword evidence="2" id="KW-0472">Membrane</keyword>
<protein>
    <recommendedName>
        <fullName evidence="3">D-alanyl-D-alanine carboxypeptidase-like core domain-containing protein</fullName>
    </recommendedName>
</protein>
<reference evidence="5 7" key="2">
    <citation type="submission" date="2020-08" db="EMBL/GenBank/DDBJ databases">
        <title>Sequencing the genomes of 1000 actinobacteria strains.</title>
        <authorList>
            <person name="Klenk H.-P."/>
        </authorList>
    </citation>
    <scope>NUCLEOTIDE SEQUENCE [LARGE SCALE GENOMIC DNA]</scope>
    <source>
        <strain evidence="5 7">DSM 9581</strain>
    </source>
</reference>
<accession>A0A511FGV7</accession>
<dbReference type="SUPFAM" id="SSF55166">
    <property type="entry name" value="Hedgehog/DD-peptidase"/>
    <property type="match status" value="1"/>
</dbReference>
<dbReference type="EMBL" id="JACHDN010000001">
    <property type="protein sequence ID" value="MBB5474499.1"/>
    <property type="molecule type" value="Genomic_DNA"/>
</dbReference>
<feature type="transmembrane region" description="Helical" evidence="2">
    <location>
        <begin position="43"/>
        <end position="62"/>
    </location>
</feature>
<dbReference type="Proteomes" id="UP000564629">
    <property type="component" value="Unassembled WGS sequence"/>
</dbReference>
<organism evidence="4 6">
    <name type="scientific">Cellulomonas hominis</name>
    <dbReference type="NCBI Taxonomy" id="156981"/>
    <lineage>
        <taxon>Bacteria</taxon>
        <taxon>Bacillati</taxon>
        <taxon>Actinomycetota</taxon>
        <taxon>Actinomycetes</taxon>
        <taxon>Micrococcales</taxon>
        <taxon>Cellulomonadaceae</taxon>
        <taxon>Cellulomonas</taxon>
    </lineage>
</organism>
<feature type="compositionally biased region" description="Low complexity" evidence="1">
    <location>
        <begin position="87"/>
        <end position="107"/>
    </location>
</feature>
<reference evidence="4 6" key="1">
    <citation type="submission" date="2019-07" db="EMBL/GenBank/DDBJ databases">
        <title>Whole genome shotgun sequence of Cellulomonas hominis NBRC 16055.</title>
        <authorList>
            <person name="Hosoyama A."/>
            <person name="Uohara A."/>
            <person name="Ohji S."/>
            <person name="Ichikawa N."/>
        </authorList>
    </citation>
    <scope>NUCLEOTIDE SEQUENCE [LARGE SCALE GENOMIC DNA]</scope>
    <source>
        <strain evidence="4 6">NBRC 16055</strain>
    </source>
</reference>
<evidence type="ECO:0000256" key="1">
    <source>
        <dbReference type="SAM" id="MobiDB-lite"/>
    </source>
</evidence>
<feature type="region of interest" description="Disordered" evidence="1">
    <location>
        <begin position="87"/>
        <end position="115"/>
    </location>
</feature>
<evidence type="ECO:0000256" key="2">
    <source>
        <dbReference type="SAM" id="Phobius"/>
    </source>
</evidence>
<dbReference type="Gene3D" id="3.30.1380.10">
    <property type="match status" value="1"/>
</dbReference>